<gene>
    <name evidence="5" type="primary">FAM124A</name>
</gene>
<organism evidence="4 5">
    <name type="scientific">Eublepharis macularius</name>
    <name type="common">Leopard gecko</name>
    <name type="synonym">Cyrtodactylus macularius</name>
    <dbReference type="NCBI Taxonomy" id="481883"/>
    <lineage>
        <taxon>Eukaryota</taxon>
        <taxon>Metazoa</taxon>
        <taxon>Chordata</taxon>
        <taxon>Craniata</taxon>
        <taxon>Vertebrata</taxon>
        <taxon>Euteleostomi</taxon>
        <taxon>Lepidosauria</taxon>
        <taxon>Squamata</taxon>
        <taxon>Bifurcata</taxon>
        <taxon>Gekkota</taxon>
        <taxon>Eublepharidae</taxon>
        <taxon>Eublepharinae</taxon>
        <taxon>Eublepharis</taxon>
    </lineage>
</organism>
<dbReference type="GeneID" id="129342877"/>
<dbReference type="AlphaFoldDB" id="A0AA97KET4"/>
<sequence length="548" mass="61212">MHRKGSRGWRGQEDGADSGAETGGSEYSHVSSSSSDLSVRSIQDPFLVSAHIIADPGESSALQQAIDNLLVWIHPDLRLFQVSERRVPRTPRKRDKGAISQPALAIILFLQEEEDEEPILQLHKAFQKPPWHYHHTEQVGGNFLPYMPGGQDFFILVQGTPLWAIRPVHYGKEIIRFTIYCSNENFDNIMKLYELVLRRPVSQKRADFCIFLIYSNVDIDIQFSLKRLPRGHIPRPTDSAVLEFRVRDIGHLVPLLPNPCSPISEGRWQTEDPDGNKILLQQARHKKYAKQNRCCWPSPSRNLPDLPLLSFVPHSDRLTPNKTSNLSKPAESLTFHHTHQCIRVSRQDLRSSDQEYFPRRPGSACANSDLFQRSRSLVCLPTTNSSLGPEASHFSRPSLFLSTFSSGCKTRTRVKIDDLEGVQETDVDTGMTVAFSDLSVVSAYSVPDGFSNDLEGTTKCPAQKHGVSRYKQAVSDGRSISTKSNPFELPSSPLPFPFAGSSSSSASSSIASSGARFEIKYLPRGSLVSWDDSRTTGGGKSIEEEFFI</sequence>
<feature type="domain" description="FAM124" evidence="3">
    <location>
        <begin position="49"/>
        <end position="281"/>
    </location>
</feature>
<feature type="region of interest" description="Disordered" evidence="2">
    <location>
        <begin position="1"/>
        <end position="36"/>
    </location>
</feature>
<evidence type="ECO:0000256" key="2">
    <source>
        <dbReference type="SAM" id="MobiDB-lite"/>
    </source>
</evidence>
<dbReference type="KEGG" id="emc:129342877"/>
<accession>A0AA97KET4</accession>
<dbReference type="PANTHER" id="PTHR14715">
    <property type="entry name" value="FAM124 DOMAIN-CONTAINING PROTEIN-RELATED"/>
    <property type="match status" value="1"/>
</dbReference>
<keyword evidence="4" id="KW-1185">Reference proteome</keyword>
<comment type="similarity">
    <text evidence="1">Belongs to the FAM124 family.</text>
</comment>
<dbReference type="Proteomes" id="UP001190640">
    <property type="component" value="Chromosome 1"/>
</dbReference>
<evidence type="ECO:0000259" key="3">
    <source>
        <dbReference type="Pfam" id="PF15067"/>
    </source>
</evidence>
<reference evidence="5" key="1">
    <citation type="submission" date="2025-08" db="UniProtKB">
        <authorList>
            <consortium name="RefSeq"/>
        </authorList>
    </citation>
    <scope>IDENTIFICATION</scope>
    <source>
        <tissue evidence="5">Blood</tissue>
    </source>
</reference>
<dbReference type="InterPro" id="IPR029380">
    <property type="entry name" value="FAM124"/>
</dbReference>
<protein>
    <submittedName>
        <fullName evidence="5">Protein FAM124A isoform X1</fullName>
    </submittedName>
</protein>
<dbReference type="CTD" id="220108"/>
<dbReference type="PANTHER" id="PTHR14715:SF4">
    <property type="entry name" value="PROTEIN FAM124A"/>
    <property type="match status" value="1"/>
</dbReference>
<name>A0AA97KET4_EUBMA</name>
<evidence type="ECO:0000256" key="1">
    <source>
        <dbReference type="ARBA" id="ARBA00006440"/>
    </source>
</evidence>
<dbReference type="RefSeq" id="XP_054854805.1">
    <property type="nucleotide sequence ID" value="XM_054998830.1"/>
</dbReference>
<evidence type="ECO:0000313" key="5">
    <source>
        <dbReference type="RefSeq" id="XP_054854805.1"/>
    </source>
</evidence>
<evidence type="ECO:0000313" key="4">
    <source>
        <dbReference type="Proteomes" id="UP001190640"/>
    </source>
</evidence>
<feature type="compositionally biased region" description="Low complexity" evidence="2">
    <location>
        <begin position="25"/>
        <end position="36"/>
    </location>
</feature>
<proteinExistence type="inferred from homology"/>
<dbReference type="Pfam" id="PF15067">
    <property type="entry name" value="FAM124"/>
    <property type="match status" value="1"/>
</dbReference>
<dbReference type="InterPro" id="IPR046365">
    <property type="entry name" value="FAM124_dom"/>
</dbReference>